<feature type="domain" description="DUF7088" evidence="4">
    <location>
        <begin position="59"/>
        <end position="169"/>
    </location>
</feature>
<feature type="compositionally biased region" description="Basic and acidic residues" evidence="1">
    <location>
        <begin position="632"/>
        <end position="646"/>
    </location>
</feature>
<feature type="domain" description="ABC-type uncharacterised transport system" evidence="3">
    <location>
        <begin position="351"/>
        <end position="656"/>
    </location>
</feature>
<dbReference type="Proteomes" id="UP000191931">
    <property type="component" value="Unassembled WGS sequence"/>
</dbReference>
<dbReference type="Pfam" id="PF09822">
    <property type="entry name" value="ABC_transp_aux"/>
    <property type="match status" value="1"/>
</dbReference>
<evidence type="ECO:0000256" key="2">
    <source>
        <dbReference type="SAM" id="Phobius"/>
    </source>
</evidence>
<dbReference type="OrthoDB" id="9794512at2"/>
<gene>
    <name evidence="5" type="ORF">MTBBW1_60028</name>
</gene>
<feature type="transmembrane region" description="Helical" evidence="2">
    <location>
        <begin position="33"/>
        <end position="52"/>
    </location>
</feature>
<keyword evidence="6" id="KW-1185">Reference proteome</keyword>
<accession>A0A1W1HIC6</accession>
<feature type="region of interest" description="Disordered" evidence="1">
    <location>
        <begin position="397"/>
        <end position="422"/>
    </location>
</feature>
<proteinExistence type="predicted"/>
<feature type="region of interest" description="Disordered" evidence="1">
    <location>
        <begin position="630"/>
        <end position="671"/>
    </location>
</feature>
<evidence type="ECO:0000313" key="5">
    <source>
        <dbReference type="EMBL" id="SLM32128.1"/>
    </source>
</evidence>
<keyword evidence="2" id="KW-0472">Membrane</keyword>
<evidence type="ECO:0000256" key="1">
    <source>
        <dbReference type="SAM" id="MobiDB-lite"/>
    </source>
</evidence>
<dbReference type="AlphaFoldDB" id="A0A1W1HIC6"/>
<dbReference type="InterPro" id="IPR019196">
    <property type="entry name" value="ABC_transp_unknown"/>
</dbReference>
<keyword evidence="2" id="KW-0812">Transmembrane</keyword>
<evidence type="ECO:0000259" key="4">
    <source>
        <dbReference type="Pfam" id="PF23357"/>
    </source>
</evidence>
<dbReference type="InterPro" id="IPR055396">
    <property type="entry name" value="DUF7088"/>
</dbReference>
<dbReference type="RefSeq" id="WP_080797946.1">
    <property type="nucleotide sequence ID" value="NZ_LT828540.1"/>
</dbReference>
<sequence length="800" mass="88458">MKKGIADKNNTALIDSGKKAPRGGGNKGAWIKFLLYFAVVVLVNVAGVTLFFRADLTSNGLYSLSDASHEVVESLSEPLSIKVFFTKNLPAPHNNTERYLHDLMEEYAARGGKLFNYRFYDVTAGEAGMTEQTNVNRQMAEDYGISPVQIRIIENDEVKFQQAYMGLVIIHGDMMEKIPAITSTNGLEYTLTTAIQKLNNKVSALMALDEKVKITLYLSSSLEKVAPLMGLDQLSSLPERIEEVVEKLNTKSLGKIDYKYVDPTKENNLDEIAEKYNVMAMKWPAIPQKGIEAGNGGAGIVMQYKEKIKSTPIISSINLPIIGTTYQMVDPDALDELFTETMETMIGINENIGYLADHGTLSLMGGGMGMMPGQQGGTMNVFNDLISKRYTIQDINLKDSEDGDESESGDKSSKGISNIKGDGGIPEGLKTLIIARPTEPFSDYELFLIDQALMKGTNIAFFTDTFNEIMSQQQMGFGGGPQYIPIDTGLDKLLNHYGVKIDKSYILDKNCYKQMKPARQGGGEQEIYFAPIIKDANINNSPDFMKNIKGIIAMKISPITLDEQKLEQSGVTATRLFSSSDESWLMKDRINLNPMFIRPPAETSEMQSHALAYMLSGEFTSYFAGKSIPQKDVAKKDSDDTKKEASPDTDIDSANTGSANESESPKIDETSKDEAAIALSEIEVDNTIITKGKPGKIFVMACSSMLQDNMLDPEGRTTNATFILNVIDHLNDQDDIAEMRSKNQTLNPLSETTPFARGFIKTFNIAGLPALMILFGFGVWLRRNSRRKTIKIMFHNGRDE</sequence>
<dbReference type="EMBL" id="FWEV01000303">
    <property type="protein sequence ID" value="SLM32128.1"/>
    <property type="molecule type" value="Genomic_DNA"/>
</dbReference>
<organism evidence="5 6">
    <name type="scientific">Desulfamplus magnetovallimortis</name>
    <dbReference type="NCBI Taxonomy" id="1246637"/>
    <lineage>
        <taxon>Bacteria</taxon>
        <taxon>Pseudomonadati</taxon>
        <taxon>Thermodesulfobacteriota</taxon>
        <taxon>Desulfobacteria</taxon>
        <taxon>Desulfobacterales</taxon>
        <taxon>Desulfobacteraceae</taxon>
        <taxon>Desulfamplus</taxon>
    </lineage>
</organism>
<evidence type="ECO:0000259" key="3">
    <source>
        <dbReference type="Pfam" id="PF09822"/>
    </source>
</evidence>
<dbReference type="Pfam" id="PF23357">
    <property type="entry name" value="DUF7088"/>
    <property type="match status" value="1"/>
</dbReference>
<reference evidence="5 6" key="1">
    <citation type="submission" date="2017-03" db="EMBL/GenBank/DDBJ databases">
        <authorList>
            <person name="Afonso C.L."/>
            <person name="Miller P.J."/>
            <person name="Scott M.A."/>
            <person name="Spackman E."/>
            <person name="Goraichik I."/>
            <person name="Dimitrov K.M."/>
            <person name="Suarez D.L."/>
            <person name="Swayne D.E."/>
        </authorList>
    </citation>
    <scope>NUCLEOTIDE SEQUENCE [LARGE SCALE GENOMIC DNA]</scope>
    <source>
        <strain evidence="5">PRJEB14757</strain>
    </source>
</reference>
<protein>
    <submittedName>
        <fullName evidence="5">Predicted ABC-type transport system, membrane protein</fullName>
    </submittedName>
</protein>
<evidence type="ECO:0000313" key="6">
    <source>
        <dbReference type="Proteomes" id="UP000191931"/>
    </source>
</evidence>
<dbReference type="STRING" id="1246637.MTBBW1_60028"/>
<feature type="compositionally biased region" description="Polar residues" evidence="1">
    <location>
        <begin position="652"/>
        <end position="662"/>
    </location>
</feature>
<keyword evidence="2" id="KW-1133">Transmembrane helix</keyword>
<name>A0A1W1HIC6_9BACT</name>
<feature type="transmembrane region" description="Helical" evidence="2">
    <location>
        <begin position="763"/>
        <end position="781"/>
    </location>
</feature>